<protein>
    <submittedName>
        <fullName evidence="1">PhzF family phenazine biosynthesis protein</fullName>
    </submittedName>
</protein>
<organism evidence="1 2">
    <name type="scientific">Plantactinospora siamensis</name>
    <dbReference type="NCBI Taxonomy" id="555372"/>
    <lineage>
        <taxon>Bacteria</taxon>
        <taxon>Bacillati</taxon>
        <taxon>Actinomycetota</taxon>
        <taxon>Actinomycetes</taxon>
        <taxon>Micromonosporales</taxon>
        <taxon>Micromonosporaceae</taxon>
        <taxon>Plantactinospora</taxon>
    </lineage>
</organism>
<evidence type="ECO:0000313" key="1">
    <source>
        <dbReference type="EMBL" id="MFC0564543.1"/>
    </source>
</evidence>
<dbReference type="PANTHER" id="PTHR13774">
    <property type="entry name" value="PHENAZINE BIOSYNTHESIS PROTEIN"/>
    <property type="match status" value="1"/>
</dbReference>
<dbReference type="NCBIfam" id="TIGR00654">
    <property type="entry name" value="PhzF_family"/>
    <property type="match status" value="1"/>
</dbReference>
<accession>A0ABV6NWU3</accession>
<dbReference type="SUPFAM" id="SSF54506">
    <property type="entry name" value="Diaminopimelate epimerase-like"/>
    <property type="match status" value="1"/>
</dbReference>
<dbReference type="EMBL" id="JBHLUE010000006">
    <property type="protein sequence ID" value="MFC0564543.1"/>
    <property type="molecule type" value="Genomic_DNA"/>
</dbReference>
<reference evidence="1 2" key="1">
    <citation type="submission" date="2024-09" db="EMBL/GenBank/DDBJ databases">
        <authorList>
            <person name="Sun Q."/>
            <person name="Mori K."/>
        </authorList>
    </citation>
    <scope>NUCLEOTIDE SEQUENCE [LARGE SCALE GENOMIC DNA]</scope>
    <source>
        <strain evidence="1 2">TBRC 2205</strain>
    </source>
</reference>
<sequence>MATGRGGRLPISIVHACLRDGRGGSPTAVVDDAEGALSDAERCRVPARCGTSHAVFVTPSAPDDVVRLRFFTAEAELPACGHGTVAALAVLAARHAGAEGEFRLRASGRAFTGRTLRRGDRVQAAFDPGPVILREPTPAEFGLVSAALGVTPDLLGPGVRVASLGRPRLLVPVATAEAVAALAPDQDRLRAACEQAGLLGCYVHSMPTGGGRLVARMFAPAIGVPEDIANANSTACLAAHLADRGFPELRVDMGDALGVPATITTATQRTASGPRILVGGAATIGHTGVQ</sequence>
<dbReference type="Gene3D" id="3.10.310.10">
    <property type="entry name" value="Diaminopimelate Epimerase, Chain A, domain 1"/>
    <property type="match status" value="2"/>
</dbReference>
<dbReference type="InterPro" id="IPR003719">
    <property type="entry name" value="Phenazine_PhzF-like"/>
</dbReference>
<keyword evidence="2" id="KW-1185">Reference proteome</keyword>
<dbReference type="PIRSF" id="PIRSF016184">
    <property type="entry name" value="PhzC_PhzF"/>
    <property type="match status" value="1"/>
</dbReference>
<dbReference type="RefSeq" id="WP_377337616.1">
    <property type="nucleotide sequence ID" value="NZ_JBHLUE010000006.1"/>
</dbReference>
<evidence type="ECO:0000313" key="2">
    <source>
        <dbReference type="Proteomes" id="UP001589894"/>
    </source>
</evidence>
<gene>
    <name evidence="1" type="ORF">ACFFHU_10405</name>
</gene>
<comment type="caution">
    <text evidence="1">The sequence shown here is derived from an EMBL/GenBank/DDBJ whole genome shotgun (WGS) entry which is preliminary data.</text>
</comment>
<dbReference type="Proteomes" id="UP001589894">
    <property type="component" value="Unassembled WGS sequence"/>
</dbReference>
<proteinExistence type="predicted"/>
<dbReference type="Pfam" id="PF02567">
    <property type="entry name" value="PhzC-PhzF"/>
    <property type="match status" value="1"/>
</dbReference>
<name>A0ABV6NWU3_9ACTN</name>